<dbReference type="PANTHER" id="PTHR43677:SF4">
    <property type="entry name" value="QUINONE OXIDOREDUCTASE-LIKE PROTEIN 2"/>
    <property type="match status" value="1"/>
</dbReference>
<evidence type="ECO:0000259" key="1">
    <source>
        <dbReference type="SMART" id="SM00829"/>
    </source>
</evidence>
<dbReference type="Pfam" id="PF13602">
    <property type="entry name" value="ADH_zinc_N_2"/>
    <property type="match status" value="1"/>
</dbReference>
<feature type="domain" description="Enoyl reductase (ER)" evidence="1">
    <location>
        <begin position="13"/>
        <end position="327"/>
    </location>
</feature>
<proteinExistence type="predicted"/>
<dbReference type="SUPFAM" id="SSF50129">
    <property type="entry name" value="GroES-like"/>
    <property type="match status" value="1"/>
</dbReference>
<dbReference type="InterPro" id="IPR020843">
    <property type="entry name" value="ER"/>
</dbReference>
<evidence type="ECO:0000313" key="2">
    <source>
        <dbReference type="EMBL" id="MDN4613963.1"/>
    </source>
</evidence>
<dbReference type="InterPro" id="IPR051397">
    <property type="entry name" value="Zn-ADH-like_protein"/>
</dbReference>
<evidence type="ECO:0000313" key="3">
    <source>
        <dbReference type="Proteomes" id="UP001174208"/>
    </source>
</evidence>
<dbReference type="SUPFAM" id="SSF51735">
    <property type="entry name" value="NAD(P)-binding Rossmann-fold domains"/>
    <property type="match status" value="1"/>
</dbReference>
<protein>
    <submittedName>
        <fullName evidence="2">Zinc-binding dehydrogenase</fullName>
    </submittedName>
</protein>
<dbReference type="Gene3D" id="3.90.180.10">
    <property type="entry name" value="Medium-chain alcohol dehydrogenases, catalytic domain"/>
    <property type="match status" value="1"/>
</dbReference>
<dbReference type="RefSeq" id="WP_301210391.1">
    <property type="nucleotide sequence ID" value="NZ_JAROCF010000001.1"/>
</dbReference>
<reference evidence="2" key="1">
    <citation type="submission" date="2023-06" db="EMBL/GenBank/DDBJ databases">
        <title>MT1 and MT2 Draft Genomes of Novel Species.</title>
        <authorList>
            <person name="Venkateswaran K."/>
        </authorList>
    </citation>
    <scope>NUCLEOTIDE SEQUENCE</scope>
    <source>
        <strain evidence="2">F6_8S_P_1B</strain>
    </source>
</reference>
<dbReference type="InterPro" id="IPR011032">
    <property type="entry name" value="GroES-like_sf"/>
</dbReference>
<gene>
    <name evidence="2" type="ORF">P5G50_05800</name>
</gene>
<dbReference type="PANTHER" id="PTHR43677">
    <property type="entry name" value="SHORT-CHAIN DEHYDROGENASE/REDUCTASE"/>
    <property type="match status" value="1"/>
</dbReference>
<keyword evidence="3" id="KW-1185">Reference proteome</keyword>
<accession>A0ABT8KAD9</accession>
<dbReference type="SMART" id="SM00829">
    <property type="entry name" value="PKS_ER"/>
    <property type="match status" value="1"/>
</dbReference>
<name>A0ABT8KAD9_9MICO</name>
<dbReference type="InterPro" id="IPR036291">
    <property type="entry name" value="NAD(P)-bd_dom_sf"/>
</dbReference>
<sequence length="329" mass="34205">MTTRRVARVSRFGDVGAMVLADEWMRAPRGTEVEVRVTHASLGSTDLLARRGGYVLQPMPGFVTGYDFVGVLESESAVSVALGLRAGARVVGTLPRMGAHATRLVLSPTFLVALPEGLDPAVAATLPLDALTASRALALAGPARSLLVQGASGAVGSLAVQLAQRVERTIVGTASARSRDVAAALGIPLVDYTKPDWPAAVRAQAGGAVEAAIDHTGSPLVREALAPDGILVHTAFVGRPGHERADSLRGGLAAARNRRSQPREAVVSIPTFVLRRRPEYRRVLTGLLADAAEGRLAAPEPVVVPLGEVWDAHRAAEAATPGTKVVLAP</sequence>
<dbReference type="EMBL" id="JAROCF010000001">
    <property type="protein sequence ID" value="MDN4613963.1"/>
    <property type="molecule type" value="Genomic_DNA"/>
</dbReference>
<dbReference type="Proteomes" id="UP001174208">
    <property type="component" value="Unassembled WGS sequence"/>
</dbReference>
<organism evidence="2 3">
    <name type="scientific">Leifsonia williamsii</name>
    <dbReference type="NCBI Taxonomy" id="3035919"/>
    <lineage>
        <taxon>Bacteria</taxon>
        <taxon>Bacillati</taxon>
        <taxon>Actinomycetota</taxon>
        <taxon>Actinomycetes</taxon>
        <taxon>Micrococcales</taxon>
        <taxon>Microbacteriaceae</taxon>
        <taxon>Leifsonia</taxon>
    </lineage>
</organism>
<comment type="caution">
    <text evidence="2">The sequence shown here is derived from an EMBL/GenBank/DDBJ whole genome shotgun (WGS) entry which is preliminary data.</text>
</comment>
<dbReference type="Gene3D" id="3.40.50.720">
    <property type="entry name" value="NAD(P)-binding Rossmann-like Domain"/>
    <property type="match status" value="1"/>
</dbReference>